<accession>A0A4X1TZU9</accession>
<dbReference type="Gene3D" id="1.20.1050.10">
    <property type="match status" value="1"/>
</dbReference>
<proteinExistence type="predicted"/>
<reference evidence="1" key="2">
    <citation type="submission" date="2025-08" db="UniProtKB">
        <authorList>
            <consortium name="Ensembl"/>
        </authorList>
    </citation>
    <scope>IDENTIFICATION</scope>
</reference>
<dbReference type="Ensembl" id="ENSSSCT00070025382.1">
    <property type="protein sequence ID" value="ENSSSCP00070021031.1"/>
    <property type="gene ID" value="ENSSSCG00070013014.1"/>
</dbReference>
<dbReference type="AlphaFoldDB" id="A0A4X1TZU9"/>
<evidence type="ECO:0000313" key="2">
    <source>
        <dbReference type="Proteomes" id="UP000314985"/>
    </source>
</evidence>
<dbReference type="PRINTS" id="PR01263">
    <property type="entry name" value="INTCLCHANNEL"/>
</dbReference>
<reference evidence="2" key="1">
    <citation type="submission" date="2017-08" db="EMBL/GenBank/DDBJ databases">
        <title>USMARCv1.0.</title>
        <authorList>
            <person name="Hannum G.I."/>
            <person name="Koren S."/>
            <person name="Schroeder S.G."/>
            <person name="Chin S.C."/>
            <person name="Nonneman D.J."/>
            <person name="Becker S.A."/>
            <person name="Rosen B.D."/>
            <person name="Bickhart D.M."/>
            <person name="Putnam N.H."/>
            <person name="Green R.E."/>
            <person name="Tuggle C.K."/>
            <person name="Liu H."/>
            <person name="Rohrer G.A."/>
            <person name="Warr A."/>
            <person name="Hall R."/>
            <person name="Kim K."/>
            <person name="Hume D.A."/>
            <person name="Talbot R."/>
            <person name="Chow W."/>
            <person name="Howe K."/>
            <person name="Schwartz A.S."/>
            <person name="Watson M."/>
            <person name="Archibald A.L."/>
            <person name="Phillippy A.M."/>
            <person name="Smith T.P.L."/>
        </authorList>
    </citation>
    <scope>NUCLEOTIDE SEQUENCE [LARGE SCALE GENOMIC DNA]</scope>
</reference>
<organism evidence="1 2">
    <name type="scientific">Sus scrofa</name>
    <name type="common">Pig</name>
    <dbReference type="NCBI Taxonomy" id="9823"/>
    <lineage>
        <taxon>Eukaryota</taxon>
        <taxon>Metazoa</taxon>
        <taxon>Chordata</taxon>
        <taxon>Craniata</taxon>
        <taxon>Vertebrata</taxon>
        <taxon>Euteleostomi</taxon>
        <taxon>Mammalia</taxon>
        <taxon>Eutheria</taxon>
        <taxon>Laurasiatheria</taxon>
        <taxon>Artiodactyla</taxon>
        <taxon>Suina</taxon>
        <taxon>Suidae</taxon>
        <taxon>Sus</taxon>
    </lineage>
</organism>
<dbReference type="PANTHER" id="PTHR45476:SF4">
    <property type="entry name" value="CHLORIDE INTRACELLULAR CHANNEL PROTEIN 5"/>
    <property type="match status" value="1"/>
</dbReference>
<protein>
    <submittedName>
        <fullName evidence="1">Uncharacterized protein</fullName>
    </submittedName>
</protein>
<evidence type="ECO:0000313" key="1">
    <source>
        <dbReference type="Ensembl" id="ENSSSCP00070021031.1"/>
    </source>
</evidence>
<dbReference type="InterPro" id="IPR002946">
    <property type="entry name" value="CLIC"/>
</dbReference>
<dbReference type="Proteomes" id="UP000314985">
    <property type="component" value="Unassembled WGS sequence"/>
</dbReference>
<sequence length="169" mass="18140">GPLVQADPPHLVFSTGSPLTCTTSPPAHTAFPDLQWDVKTDVNKIEEFLEETLTPEKYPRLAAKHRESNTAGIDIFSKFSAYIKNTKQQSNAGEWLPPTQTTPLCPLQPCCPWPRTSSDTQVRKAPGINAFICSPGGPLDRGGRSCFLEGAGEKASGLSCGTGERGSEP</sequence>
<dbReference type="PANTHER" id="PTHR45476">
    <property type="entry name" value="CHLORIDE INTRACELLULAR CHANNEL PROTEIN 6-RELATED"/>
    <property type="match status" value="1"/>
</dbReference>
<dbReference type="Gene3D" id="3.40.30.10">
    <property type="entry name" value="Glutaredoxin"/>
    <property type="match status" value="1"/>
</dbReference>
<name>A0A4X1TZU9_PIG</name>